<name>A0AAV2EW38_9ROSI</name>
<dbReference type="EMBL" id="OZ034818">
    <property type="protein sequence ID" value="CAL1389953.1"/>
    <property type="molecule type" value="Genomic_DNA"/>
</dbReference>
<feature type="signal peptide" evidence="1">
    <location>
        <begin position="1"/>
        <end position="18"/>
    </location>
</feature>
<dbReference type="Proteomes" id="UP001497516">
    <property type="component" value="Chromosome 5"/>
</dbReference>
<dbReference type="AlphaFoldDB" id="A0AAV2EW38"/>
<dbReference type="Gene3D" id="1.20.1250.20">
    <property type="entry name" value="MFS general substrate transporter like domains"/>
    <property type="match status" value="1"/>
</dbReference>
<keyword evidence="3" id="KW-1185">Reference proteome</keyword>
<reference evidence="2 3" key="1">
    <citation type="submission" date="2024-04" db="EMBL/GenBank/DDBJ databases">
        <authorList>
            <person name="Fracassetti M."/>
        </authorList>
    </citation>
    <scope>NUCLEOTIDE SEQUENCE [LARGE SCALE GENOMIC DNA]</scope>
</reference>
<organism evidence="2 3">
    <name type="scientific">Linum trigynum</name>
    <dbReference type="NCBI Taxonomy" id="586398"/>
    <lineage>
        <taxon>Eukaryota</taxon>
        <taxon>Viridiplantae</taxon>
        <taxon>Streptophyta</taxon>
        <taxon>Embryophyta</taxon>
        <taxon>Tracheophyta</taxon>
        <taxon>Spermatophyta</taxon>
        <taxon>Magnoliopsida</taxon>
        <taxon>eudicotyledons</taxon>
        <taxon>Gunneridae</taxon>
        <taxon>Pentapetalae</taxon>
        <taxon>rosids</taxon>
        <taxon>fabids</taxon>
        <taxon>Malpighiales</taxon>
        <taxon>Linaceae</taxon>
        <taxon>Linum</taxon>
    </lineage>
</organism>
<evidence type="ECO:0000313" key="3">
    <source>
        <dbReference type="Proteomes" id="UP001497516"/>
    </source>
</evidence>
<proteinExistence type="predicted"/>
<dbReference type="InterPro" id="IPR036259">
    <property type="entry name" value="MFS_trans_sf"/>
</dbReference>
<protein>
    <submittedName>
        <fullName evidence="2">Uncharacterized protein</fullName>
    </submittedName>
</protein>
<evidence type="ECO:0000313" key="2">
    <source>
        <dbReference type="EMBL" id="CAL1389953.1"/>
    </source>
</evidence>
<accession>A0AAV2EW38</accession>
<sequence length="72" mass="7979">MMLSYLLFFAGSPIYVKSKPEGSPVVSLLQVFIASFRNRNLPFPSHPNHIFSCPSHGHGQPAATVCKTNHLR</sequence>
<evidence type="ECO:0000256" key="1">
    <source>
        <dbReference type="SAM" id="SignalP"/>
    </source>
</evidence>
<gene>
    <name evidence="2" type="ORF">LTRI10_LOCUS30772</name>
</gene>
<keyword evidence="1" id="KW-0732">Signal</keyword>
<feature type="chain" id="PRO_5044021927" evidence="1">
    <location>
        <begin position="19"/>
        <end position="72"/>
    </location>
</feature>